<accession>A0A6C0P1Z7</accession>
<dbReference type="GO" id="GO:0005886">
    <property type="term" value="C:plasma membrane"/>
    <property type="evidence" value="ECO:0007669"/>
    <property type="project" value="UniProtKB-SubCell"/>
</dbReference>
<protein>
    <submittedName>
        <fullName evidence="9">Sugar ABC transporter permease</fullName>
    </submittedName>
</protein>
<feature type="transmembrane region" description="Helical" evidence="7">
    <location>
        <begin position="81"/>
        <end position="100"/>
    </location>
</feature>
<feature type="transmembrane region" description="Helical" evidence="7">
    <location>
        <begin position="14"/>
        <end position="33"/>
    </location>
</feature>
<evidence type="ECO:0000256" key="6">
    <source>
        <dbReference type="ARBA" id="ARBA00023136"/>
    </source>
</evidence>
<evidence type="ECO:0000256" key="2">
    <source>
        <dbReference type="ARBA" id="ARBA00022448"/>
    </source>
</evidence>
<dbReference type="Pfam" id="PF00528">
    <property type="entry name" value="BPD_transp_1"/>
    <property type="match status" value="1"/>
</dbReference>
<dbReference type="Gene3D" id="1.10.3720.10">
    <property type="entry name" value="MetI-like"/>
    <property type="match status" value="1"/>
</dbReference>
<dbReference type="PANTHER" id="PTHR43227">
    <property type="entry name" value="BLL4140 PROTEIN"/>
    <property type="match status" value="1"/>
</dbReference>
<dbReference type="RefSeq" id="WP_162640709.1">
    <property type="nucleotide sequence ID" value="NZ_CP048286.1"/>
</dbReference>
<dbReference type="SUPFAM" id="SSF161098">
    <property type="entry name" value="MetI-like"/>
    <property type="match status" value="1"/>
</dbReference>
<evidence type="ECO:0000313" key="9">
    <source>
        <dbReference type="EMBL" id="QHW31903.1"/>
    </source>
</evidence>
<organism evidence="9 10">
    <name type="scientific">Paenibacillus rhizovicinus</name>
    <dbReference type="NCBI Taxonomy" id="2704463"/>
    <lineage>
        <taxon>Bacteria</taxon>
        <taxon>Bacillati</taxon>
        <taxon>Bacillota</taxon>
        <taxon>Bacilli</taxon>
        <taxon>Bacillales</taxon>
        <taxon>Paenibacillaceae</taxon>
        <taxon>Paenibacillus</taxon>
    </lineage>
</organism>
<feature type="domain" description="ABC transmembrane type-1" evidence="8">
    <location>
        <begin position="75"/>
        <end position="290"/>
    </location>
</feature>
<dbReference type="InterPro" id="IPR000515">
    <property type="entry name" value="MetI-like"/>
</dbReference>
<keyword evidence="4 7" id="KW-0812">Transmembrane</keyword>
<feature type="transmembrane region" description="Helical" evidence="7">
    <location>
        <begin position="269"/>
        <end position="290"/>
    </location>
</feature>
<keyword evidence="2 7" id="KW-0813">Transport</keyword>
<dbReference type="PROSITE" id="PS50928">
    <property type="entry name" value="ABC_TM1"/>
    <property type="match status" value="1"/>
</dbReference>
<dbReference type="AlphaFoldDB" id="A0A6C0P1Z7"/>
<feature type="transmembrane region" description="Helical" evidence="7">
    <location>
        <begin position="172"/>
        <end position="191"/>
    </location>
</feature>
<evidence type="ECO:0000259" key="8">
    <source>
        <dbReference type="PROSITE" id="PS50928"/>
    </source>
</evidence>
<dbReference type="PANTHER" id="PTHR43227:SF11">
    <property type="entry name" value="BLL4140 PROTEIN"/>
    <property type="match status" value="1"/>
</dbReference>
<feature type="transmembrane region" description="Helical" evidence="7">
    <location>
        <begin position="112"/>
        <end position="135"/>
    </location>
</feature>
<evidence type="ECO:0000256" key="7">
    <source>
        <dbReference type="RuleBase" id="RU363032"/>
    </source>
</evidence>
<reference evidence="9 10" key="1">
    <citation type="submission" date="2020-02" db="EMBL/GenBank/DDBJ databases">
        <title>Paenibacillus sp. nov., isolated from rhizosphere soil of tomato.</title>
        <authorList>
            <person name="Weon H.-Y."/>
            <person name="Lee S.A."/>
        </authorList>
    </citation>
    <scope>NUCLEOTIDE SEQUENCE [LARGE SCALE GENOMIC DNA]</scope>
    <source>
        <strain evidence="9 10">14171R-81</strain>
    </source>
</reference>
<keyword evidence="10" id="KW-1185">Reference proteome</keyword>
<dbReference type="InterPro" id="IPR050809">
    <property type="entry name" value="UgpAE/MalFG_permease"/>
</dbReference>
<dbReference type="CDD" id="cd06261">
    <property type="entry name" value="TM_PBP2"/>
    <property type="match status" value="1"/>
</dbReference>
<keyword evidence="3" id="KW-1003">Cell membrane</keyword>
<comment type="subcellular location">
    <subcellularLocation>
        <location evidence="1 7">Cell membrane</location>
        <topology evidence="1 7">Multi-pass membrane protein</topology>
    </subcellularLocation>
</comment>
<comment type="similarity">
    <text evidence="7">Belongs to the binding-protein-dependent transport system permease family.</text>
</comment>
<dbReference type="InterPro" id="IPR035906">
    <property type="entry name" value="MetI-like_sf"/>
</dbReference>
<feature type="transmembrane region" description="Helical" evidence="7">
    <location>
        <begin position="212"/>
        <end position="233"/>
    </location>
</feature>
<keyword evidence="6 7" id="KW-0472">Membrane</keyword>
<gene>
    <name evidence="9" type="ORF">GZH47_14365</name>
</gene>
<evidence type="ECO:0000256" key="5">
    <source>
        <dbReference type="ARBA" id="ARBA00022989"/>
    </source>
</evidence>
<name>A0A6C0P1Z7_9BACL</name>
<evidence type="ECO:0000256" key="3">
    <source>
        <dbReference type="ARBA" id="ARBA00022475"/>
    </source>
</evidence>
<evidence type="ECO:0000313" key="10">
    <source>
        <dbReference type="Proteomes" id="UP000479114"/>
    </source>
</evidence>
<dbReference type="GO" id="GO:0055085">
    <property type="term" value="P:transmembrane transport"/>
    <property type="evidence" value="ECO:0007669"/>
    <property type="project" value="InterPro"/>
</dbReference>
<evidence type="ECO:0000256" key="1">
    <source>
        <dbReference type="ARBA" id="ARBA00004651"/>
    </source>
</evidence>
<dbReference type="Proteomes" id="UP000479114">
    <property type="component" value="Chromosome"/>
</dbReference>
<dbReference type="EMBL" id="CP048286">
    <property type="protein sequence ID" value="QHW31903.1"/>
    <property type="molecule type" value="Genomic_DNA"/>
</dbReference>
<dbReference type="KEGG" id="prz:GZH47_14365"/>
<keyword evidence="5 7" id="KW-1133">Transmembrane helix</keyword>
<evidence type="ECO:0000256" key="4">
    <source>
        <dbReference type="ARBA" id="ARBA00022692"/>
    </source>
</evidence>
<sequence length="303" mass="33882">MPILSHWKQIKRHWQLYVCLFPPVLYLILFKYIPITGTIIAFKDYNVIKGIWGSSWVGMKYFNQFFDSPNFWMYIKNTLGISVYGLLVGFPAPILLALALNEIRGGAFKKAVQLITYAPYFISTVVMVSIIIVTLTPNIGVISKLLEAFGVHNSNLMGIPGLFKSIYVWSDVWQFAGYGAIIYMAALAGVNPELYEAAKVDGASRWQKIRNVDIPGIIPVSVILLVLNCGNVMKLGFEKVYLMQNALNLSTSEVISTYVYKVGLLTASFSFSTAIGLFNSVVNVILLLMVNYTARRLSDSSLW</sequence>
<proteinExistence type="inferred from homology"/>